<sequence>MMTNRIISKLDYQRLKKRIEQAKINARVSPTQLMKLVRGVDGATLLDPVKIPSDVVTMNSVVSLEYIDMDKHLDICLVYPEEADGSRNRISIFAPLATALLGCQRGTVANLTTPFGSINIRINQILYQPEAAGDFSR</sequence>
<dbReference type="PANTHER" id="PTHR30437:SF5">
    <property type="entry name" value="REGULATOR OF NUCLEOSIDE DIPHOSPHATE KINASE"/>
    <property type="match status" value="1"/>
</dbReference>
<dbReference type="GO" id="GO:0032784">
    <property type="term" value="P:regulation of DNA-templated transcription elongation"/>
    <property type="evidence" value="ECO:0007669"/>
    <property type="project" value="InterPro"/>
</dbReference>
<accession>A0A327NGM2</accession>
<comment type="caution">
    <text evidence="2">The sequence shown here is derived from an EMBL/GenBank/DDBJ whole genome shotgun (WGS) entry which is preliminary data.</text>
</comment>
<gene>
    <name evidence="2" type="ORF">HMF3257_37545</name>
</gene>
<keyword evidence="3" id="KW-1185">Reference proteome</keyword>
<dbReference type="Pfam" id="PF01272">
    <property type="entry name" value="GreA_GreB"/>
    <property type="match status" value="1"/>
</dbReference>
<dbReference type="GO" id="GO:0003677">
    <property type="term" value="F:DNA binding"/>
    <property type="evidence" value="ECO:0007669"/>
    <property type="project" value="InterPro"/>
</dbReference>
<dbReference type="OrthoDB" id="192847at2"/>
<dbReference type="RefSeq" id="WP_111350852.1">
    <property type="nucleotide sequence ID" value="NZ_QLII01000002.1"/>
</dbReference>
<proteinExistence type="predicted"/>
<evidence type="ECO:0000313" key="3">
    <source>
        <dbReference type="Proteomes" id="UP000249016"/>
    </source>
</evidence>
<dbReference type="SUPFAM" id="SSF54534">
    <property type="entry name" value="FKBP-like"/>
    <property type="match status" value="1"/>
</dbReference>
<reference evidence="2 3" key="1">
    <citation type="submission" date="2018-06" db="EMBL/GenBank/DDBJ databases">
        <title>Spirosoma sp. HMF3257 Genome sequencing and assembly.</title>
        <authorList>
            <person name="Kang H."/>
            <person name="Cha I."/>
            <person name="Kim H."/>
            <person name="Kang J."/>
            <person name="Joh K."/>
        </authorList>
    </citation>
    <scope>NUCLEOTIDE SEQUENCE [LARGE SCALE GENOMIC DNA]</scope>
    <source>
        <strain evidence="2 3">HMF3257</strain>
    </source>
</reference>
<dbReference type="Proteomes" id="UP000249016">
    <property type="component" value="Unassembled WGS sequence"/>
</dbReference>
<evidence type="ECO:0000313" key="2">
    <source>
        <dbReference type="EMBL" id="RAI73104.1"/>
    </source>
</evidence>
<dbReference type="PANTHER" id="PTHR30437">
    <property type="entry name" value="TRANSCRIPTION ELONGATION FACTOR GREA"/>
    <property type="match status" value="1"/>
</dbReference>
<dbReference type="InterPro" id="IPR023459">
    <property type="entry name" value="Tscrpt_elong_fac_GreA/B_fam"/>
</dbReference>
<dbReference type="EMBL" id="QLII01000002">
    <property type="protein sequence ID" value="RAI73104.1"/>
    <property type="molecule type" value="Genomic_DNA"/>
</dbReference>
<dbReference type="GO" id="GO:0070063">
    <property type="term" value="F:RNA polymerase binding"/>
    <property type="evidence" value="ECO:0007669"/>
    <property type="project" value="InterPro"/>
</dbReference>
<feature type="domain" description="Transcription elongation factor GreA/GreB C-terminal" evidence="1">
    <location>
        <begin position="52"/>
        <end position="127"/>
    </location>
</feature>
<dbReference type="InterPro" id="IPR036953">
    <property type="entry name" value="GreA/GreB_C_sf"/>
</dbReference>
<dbReference type="GO" id="GO:0003746">
    <property type="term" value="F:translation elongation factor activity"/>
    <property type="evidence" value="ECO:0007669"/>
    <property type="project" value="UniProtKB-KW"/>
</dbReference>
<name>A0A327NGM2_9BACT</name>
<dbReference type="AlphaFoldDB" id="A0A327NGM2"/>
<dbReference type="InterPro" id="IPR001437">
    <property type="entry name" value="Tscrpt_elong_fac_GreA/B_C"/>
</dbReference>
<organism evidence="2 3">
    <name type="scientific">Spirosoma telluris</name>
    <dbReference type="NCBI Taxonomy" id="2183553"/>
    <lineage>
        <taxon>Bacteria</taxon>
        <taxon>Pseudomonadati</taxon>
        <taxon>Bacteroidota</taxon>
        <taxon>Cytophagia</taxon>
        <taxon>Cytophagales</taxon>
        <taxon>Cytophagaceae</taxon>
        <taxon>Spirosoma</taxon>
    </lineage>
</organism>
<evidence type="ECO:0000259" key="1">
    <source>
        <dbReference type="Pfam" id="PF01272"/>
    </source>
</evidence>
<keyword evidence="2" id="KW-0648">Protein biosynthesis</keyword>
<dbReference type="Gene3D" id="3.10.50.30">
    <property type="entry name" value="Transcription elongation factor, GreA/GreB, C-terminal domain"/>
    <property type="match status" value="1"/>
</dbReference>
<keyword evidence="2" id="KW-0251">Elongation factor</keyword>
<dbReference type="GO" id="GO:0006354">
    <property type="term" value="P:DNA-templated transcription elongation"/>
    <property type="evidence" value="ECO:0007669"/>
    <property type="project" value="TreeGrafter"/>
</dbReference>
<protein>
    <submittedName>
        <fullName evidence="2">Transcription elongation factor GreAB</fullName>
    </submittedName>
</protein>